<organism evidence="3 4">
    <name type="scientific">Saccharibacter floricola DSM 15669</name>
    <dbReference type="NCBI Taxonomy" id="1123227"/>
    <lineage>
        <taxon>Bacteria</taxon>
        <taxon>Pseudomonadati</taxon>
        <taxon>Pseudomonadota</taxon>
        <taxon>Alphaproteobacteria</taxon>
        <taxon>Acetobacterales</taxon>
        <taxon>Acetobacteraceae</taxon>
        <taxon>Saccharibacter</taxon>
    </lineage>
</organism>
<evidence type="ECO:0000259" key="2">
    <source>
        <dbReference type="Pfam" id="PF09851"/>
    </source>
</evidence>
<dbReference type="Proteomes" id="UP001062901">
    <property type="component" value="Unassembled WGS sequence"/>
</dbReference>
<dbReference type="EMBL" id="BAQD01000011">
    <property type="protein sequence ID" value="GBQ06441.1"/>
    <property type="molecule type" value="Genomic_DNA"/>
</dbReference>
<dbReference type="Pfam" id="PF09851">
    <property type="entry name" value="SHOCT"/>
    <property type="match status" value="1"/>
</dbReference>
<evidence type="ECO:0000313" key="3">
    <source>
        <dbReference type="EMBL" id="GBQ06441.1"/>
    </source>
</evidence>
<keyword evidence="4" id="KW-1185">Reference proteome</keyword>
<name>A0ABQ0NYA4_9PROT</name>
<dbReference type="RefSeq" id="WP_018980657.1">
    <property type="nucleotide sequence ID" value="NZ_BAQD01000011.1"/>
</dbReference>
<feature type="domain" description="SHOCT" evidence="2">
    <location>
        <begin position="40"/>
        <end position="67"/>
    </location>
</feature>
<dbReference type="InterPro" id="IPR018649">
    <property type="entry name" value="SHOCT"/>
</dbReference>
<gene>
    <name evidence="3" type="ORF">AA15669_0942</name>
</gene>
<feature type="region of interest" description="Disordered" evidence="1">
    <location>
        <begin position="1"/>
        <end position="30"/>
    </location>
</feature>
<evidence type="ECO:0000313" key="4">
    <source>
        <dbReference type="Proteomes" id="UP001062901"/>
    </source>
</evidence>
<sequence>MSWQKIAAPTAVPSSSGAEVGPMAQRARPVSSLDADTLYERLRKLAELRDKGILTEEEFVQQKTRLLNQ</sequence>
<comment type="caution">
    <text evidence="3">The sequence shown here is derived from an EMBL/GenBank/DDBJ whole genome shotgun (WGS) entry which is preliminary data.</text>
</comment>
<protein>
    <recommendedName>
        <fullName evidence="2">SHOCT domain-containing protein</fullName>
    </recommendedName>
</protein>
<evidence type="ECO:0000256" key="1">
    <source>
        <dbReference type="SAM" id="MobiDB-lite"/>
    </source>
</evidence>
<reference evidence="3" key="1">
    <citation type="submission" date="2013-04" db="EMBL/GenBank/DDBJ databases">
        <title>The genome sequencing project of 58 acetic acid bacteria.</title>
        <authorList>
            <person name="Okamoto-Kainuma A."/>
            <person name="Ishikawa M."/>
            <person name="Umino S."/>
            <person name="Koizumi Y."/>
            <person name="Shiwa Y."/>
            <person name="Yoshikawa H."/>
            <person name="Matsutani M."/>
            <person name="Matsushita K."/>
        </authorList>
    </citation>
    <scope>NUCLEOTIDE SEQUENCE</scope>
    <source>
        <strain evidence="3">DSM 15669</strain>
    </source>
</reference>
<proteinExistence type="predicted"/>
<accession>A0ABQ0NYA4</accession>